<proteinExistence type="predicted"/>
<accession>A0AAE0FJT6</accession>
<comment type="caution">
    <text evidence="2">The sequence shown here is derived from an EMBL/GenBank/DDBJ whole genome shotgun (WGS) entry which is preliminary data.</text>
</comment>
<feature type="compositionally biased region" description="Gly residues" evidence="1">
    <location>
        <begin position="89"/>
        <end position="100"/>
    </location>
</feature>
<evidence type="ECO:0000256" key="1">
    <source>
        <dbReference type="SAM" id="MobiDB-lite"/>
    </source>
</evidence>
<reference evidence="2 3" key="1">
    <citation type="journal article" date="2015" name="Genome Biol. Evol.">
        <title>Comparative Genomics of a Bacterivorous Green Alga Reveals Evolutionary Causalities and Consequences of Phago-Mixotrophic Mode of Nutrition.</title>
        <authorList>
            <person name="Burns J.A."/>
            <person name="Paasch A."/>
            <person name="Narechania A."/>
            <person name="Kim E."/>
        </authorList>
    </citation>
    <scope>NUCLEOTIDE SEQUENCE [LARGE SCALE GENOMIC DNA]</scope>
    <source>
        <strain evidence="2 3">PLY_AMNH</strain>
    </source>
</reference>
<feature type="region of interest" description="Disordered" evidence="1">
    <location>
        <begin position="19"/>
        <end position="100"/>
    </location>
</feature>
<gene>
    <name evidence="2" type="ORF">CYMTET_30302</name>
</gene>
<dbReference type="AlphaFoldDB" id="A0AAE0FJT6"/>
<sequence length="100" mass="10010">MRGPTSARIGEMEQMESRLHSLHGDGVSNALITLGESTPLGGPETGGEAPDVMNEPAQEAQGGQRFGPSATVSASTGGPSLPRPTRGGSQCGNGHRGATG</sequence>
<dbReference type="Proteomes" id="UP001190700">
    <property type="component" value="Unassembled WGS sequence"/>
</dbReference>
<name>A0AAE0FJT6_9CHLO</name>
<organism evidence="2 3">
    <name type="scientific">Cymbomonas tetramitiformis</name>
    <dbReference type="NCBI Taxonomy" id="36881"/>
    <lineage>
        <taxon>Eukaryota</taxon>
        <taxon>Viridiplantae</taxon>
        <taxon>Chlorophyta</taxon>
        <taxon>Pyramimonadophyceae</taxon>
        <taxon>Pyramimonadales</taxon>
        <taxon>Pyramimonadaceae</taxon>
        <taxon>Cymbomonas</taxon>
    </lineage>
</organism>
<keyword evidence="3" id="KW-1185">Reference proteome</keyword>
<dbReference type="EMBL" id="LGRX02017444">
    <property type="protein sequence ID" value="KAK3260760.1"/>
    <property type="molecule type" value="Genomic_DNA"/>
</dbReference>
<evidence type="ECO:0000313" key="2">
    <source>
        <dbReference type="EMBL" id="KAK3260760.1"/>
    </source>
</evidence>
<protein>
    <submittedName>
        <fullName evidence="2">Uncharacterized protein</fullName>
    </submittedName>
</protein>
<evidence type="ECO:0000313" key="3">
    <source>
        <dbReference type="Proteomes" id="UP001190700"/>
    </source>
</evidence>